<comment type="caution">
    <text evidence="1">The sequence shown here is derived from an EMBL/GenBank/DDBJ whole genome shotgun (WGS) entry which is preliminary data.</text>
</comment>
<gene>
    <name evidence="1" type="ORF">LCGC14_3112790</name>
</gene>
<accession>A0A0F8WTK8</accession>
<organism evidence="1">
    <name type="scientific">marine sediment metagenome</name>
    <dbReference type="NCBI Taxonomy" id="412755"/>
    <lineage>
        <taxon>unclassified sequences</taxon>
        <taxon>metagenomes</taxon>
        <taxon>ecological metagenomes</taxon>
    </lineage>
</organism>
<protein>
    <submittedName>
        <fullName evidence="1">Uncharacterized protein</fullName>
    </submittedName>
</protein>
<sequence length="68" mass="7672">MKSKPTIPKDLGLKIGTKEEAAWTAIKEKVELDIDIAYREIVINNAILEKAEEMIKKEKALNTSKTTE</sequence>
<evidence type="ECO:0000313" key="1">
    <source>
        <dbReference type="EMBL" id="KKK51655.1"/>
    </source>
</evidence>
<dbReference type="EMBL" id="LAZR01067402">
    <property type="protein sequence ID" value="KKK51655.1"/>
    <property type="molecule type" value="Genomic_DNA"/>
</dbReference>
<dbReference type="AlphaFoldDB" id="A0A0F8WTK8"/>
<reference evidence="1" key="1">
    <citation type="journal article" date="2015" name="Nature">
        <title>Complex archaea that bridge the gap between prokaryotes and eukaryotes.</title>
        <authorList>
            <person name="Spang A."/>
            <person name="Saw J.H."/>
            <person name="Jorgensen S.L."/>
            <person name="Zaremba-Niedzwiedzka K."/>
            <person name="Martijn J."/>
            <person name="Lind A.E."/>
            <person name="van Eijk R."/>
            <person name="Schleper C."/>
            <person name="Guy L."/>
            <person name="Ettema T.J."/>
        </authorList>
    </citation>
    <scope>NUCLEOTIDE SEQUENCE</scope>
</reference>
<name>A0A0F8WTK8_9ZZZZ</name>
<proteinExistence type="predicted"/>